<dbReference type="EMBL" id="LIAE01007738">
    <property type="protein sequence ID" value="PAV77274.1"/>
    <property type="molecule type" value="Genomic_DNA"/>
</dbReference>
<dbReference type="GO" id="GO:0007169">
    <property type="term" value="P:cell surface receptor protein tyrosine kinase signaling pathway"/>
    <property type="evidence" value="ECO:0007669"/>
    <property type="project" value="TreeGrafter"/>
</dbReference>
<dbReference type="GO" id="GO:0005886">
    <property type="term" value="C:plasma membrane"/>
    <property type="evidence" value="ECO:0007669"/>
    <property type="project" value="TreeGrafter"/>
</dbReference>
<dbReference type="PANTHER" id="PTHR24416:SF600">
    <property type="entry name" value="PDGF- AND VEGF-RECEPTOR RELATED, ISOFORM J"/>
    <property type="match status" value="1"/>
</dbReference>
<dbReference type="PANTHER" id="PTHR24416">
    <property type="entry name" value="TYROSINE-PROTEIN KINASE RECEPTOR"/>
    <property type="match status" value="1"/>
</dbReference>
<keyword evidence="3" id="KW-1185">Reference proteome</keyword>
<comment type="caution">
    <text evidence="2">The sequence shown here is derived from an EMBL/GenBank/DDBJ whole genome shotgun (WGS) entry which is preliminary data.</text>
</comment>
<dbReference type="SUPFAM" id="SSF56112">
    <property type="entry name" value="Protein kinase-like (PK-like)"/>
    <property type="match status" value="1"/>
</dbReference>
<dbReference type="OrthoDB" id="3256376at2759"/>
<dbReference type="AlphaFoldDB" id="A0A2A2KTN4"/>
<gene>
    <name evidence="2" type="ORF">WR25_22896</name>
</gene>
<dbReference type="Proteomes" id="UP000218231">
    <property type="component" value="Unassembled WGS sequence"/>
</dbReference>
<reference evidence="2 3" key="1">
    <citation type="journal article" date="2017" name="Curr. Biol.">
        <title>Genome architecture and evolution of a unichromosomal asexual nematode.</title>
        <authorList>
            <person name="Fradin H."/>
            <person name="Zegar C."/>
            <person name="Gutwein M."/>
            <person name="Lucas J."/>
            <person name="Kovtun M."/>
            <person name="Corcoran D."/>
            <person name="Baugh L.R."/>
            <person name="Kiontke K."/>
            <person name="Gunsalus K."/>
            <person name="Fitch D.H."/>
            <person name="Piano F."/>
        </authorList>
    </citation>
    <scope>NUCLEOTIDE SEQUENCE [LARGE SCALE GENOMIC DNA]</scope>
    <source>
        <strain evidence="2">PF1309</strain>
    </source>
</reference>
<evidence type="ECO:0000313" key="3">
    <source>
        <dbReference type="Proteomes" id="UP000218231"/>
    </source>
</evidence>
<dbReference type="SMART" id="SM00219">
    <property type="entry name" value="TyrKc"/>
    <property type="match status" value="1"/>
</dbReference>
<dbReference type="InterPro" id="IPR050122">
    <property type="entry name" value="RTK"/>
</dbReference>
<dbReference type="Gene3D" id="1.10.510.10">
    <property type="entry name" value="Transferase(Phosphotransferase) domain 1"/>
    <property type="match status" value="1"/>
</dbReference>
<name>A0A2A2KTN4_9BILA</name>
<feature type="domain" description="Tyrosine-protein kinase catalytic" evidence="1">
    <location>
        <begin position="52"/>
        <end position="180"/>
    </location>
</feature>
<dbReference type="GO" id="GO:0004714">
    <property type="term" value="F:transmembrane receptor protein tyrosine kinase activity"/>
    <property type="evidence" value="ECO:0007669"/>
    <property type="project" value="TreeGrafter"/>
</dbReference>
<dbReference type="InterPro" id="IPR020635">
    <property type="entry name" value="Tyr_kinase_cat_dom"/>
</dbReference>
<dbReference type="Pfam" id="PF07714">
    <property type="entry name" value="PK_Tyr_Ser-Thr"/>
    <property type="match status" value="1"/>
</dbReference>
<dbReference type="InterPro" id="IPR001245">
    <property type="entry name" value="Ser-Thr/Tyr_kinase_cat_dom"/>
</dbReference>
<proteinExistence type="predicted"/>
<dbReference type="GO" id="GO:0043235">
    <property type="term" value="C:receptor complex"/>
    <property type="evidence" value="ECO:0007669"/>
    <property type="project" value="TreeGrafter"/>
</dbReference>
<evidence type="ECO:0000313" key="2">
    <source>
        <dbReference type="EMBL" id="PAV77274.1"/>
    </source>
</evidence>
<protein>
    <recommendedName>
        <fullName evidence="1">Tyrosine-protein kinase catalytic domain-containing protein</fullName>
    </recommendedName>
</protein>
<evidence type="ECO:0000259" key="1">
    <source>
        <dbReference type="SMART" id="SM00219"/>
    </source>
</evidence>
<dbReference type="InterPro" id="IPR011009">
    <property type="entry name" value="Kinase-like_dom_sf"/>
</dbReference>
<dbReference type="STRING" id="2018661.A0A2A2KTN4"/>
<accession>A0A2A2KTN4</accession>
<organism evidence="2 3">
    <name type="scientific">Diploscapter pachys</name>
    <dbReference type="NCBI Taxonomy" id="2018661"/>
    <lineage>
        <taxon>Eukaryota</taxon>
        <taxon>Metazoa</taxon>
        <taxon>Ecdysozoa</taxon>
        <taxon>Nematoda</taxon>
        <taxon>Chromadorea</taxon>
        <taxon>Rhabditida</taxon>
        <taxon>Rhabditina</taxon>
        <taxon>Rhabditomorpha</taxon>
        <taxon>Rhabditoidea</taxon>
        <taxon>Rhabditidae</taxon>
        <taxon>Diploscapter</taxon>
    </lineage>
</organism>
<sequence>MLCESKKNTDFEIDDRVGKNLVKNFHVRNSGNKQILMNMQLIQLKSGSVPLFQINQSIEVQLYSSKATNICEIAVKRLLGHASDSDRLDFFKEIEIMKKLEYNLHIVSMYGYVASRFVPLMVLEYCELGDIRHYVADNEESLKKNQNGIKELTSYAWQICDGMVLSKNDQLRQSECCEFLKYNLCIT</sequence>